<evidence type="ECO:0000313" key="2">
    <source>
        <dbReference type="Proteomes" id="UP000540128"/>
    </source>
</evidence>
<dbReference type="Proteomes" id="UP000540128">
    <property type="component" value="Unassembled WGS sequence"/>
</dbReference>
<gene>
    <name evidence="1" type="ORF">G6W59_30585</name>
</gene>
<evidence type="ECO:0000313" key="1">
    <source>
        <dbReference type="EMBL" id="NUV32567.1"/>
    </source>
</evidence>
<reference evidence="1 2" key="1">
    <citation type="submission" date="2020-03" db="EMBL/GenBank/DDBJ databases">
        <title>Complete genome sequence of sixteen Streptomyces strains facilitates identification of candidate genes involved in plant growth-promotion in grain legumes and cereals.</title>
        <authorList>
            <person name="Gopalakrishnan S."/>
            <person name="Thakur V."/>
            <person name="Saxena R."/>
            <person name="Vadlamudi S."/>
            <person name="Purohit S."/>
            <person name="Kumar V."/>
            <person name="Rathore A."/>
            <person name="Chitikineni A."/>
            <person name="Varshney R.K."/>
        </authorList>
    </citation>
    <scope>NUCLEOTIDE SEQUENCE [LARGE SCALE GENOMIC DNA]</scope>
    <source>
        <strain evidence="1 2">KAI-180</strain>
    </source>
</reference>
<organism evidence="1 2">
    <name type="scientific">Streptomyces odorifer</name>
    <dbReference type="NCBI Taxonomy" id="53450"/>
    <lineage>
        <taxon>Bacteria</taxon>
        <taxon>Bacillati</taxon>
        <taxon>Actinomycetota</taxon>
        <taxon>Actinomycetes</taxon>
        <taxon>Kitasatosporales</taxon>
        <taxon>Streptomycetaceae</taxon>
        <taxon>Streptomyces</taxon>
        <taxon>Streptomyces albidoflavus group</taxon>
    </lineage>
</organism>
<comment type="caution">
    <text evidence="1">The sequence shown here is derived from an EMBL/GenBank/DDBJ whole genome shotgun (WGS) entry which is preliminary data.</text>
</comment>
<dbReference type="EMBL" id="JAANNT010000081">
    <property type="protein sequence ID" value="NUV32567.1"/>
    <property type="molecule type" value="Genomic_DNA"/>
</dbReference>
<dbReference type="AlphaFoldDB" id="A0A7Y6F630"/>
<dbReference type="RefSeq" id="WP_157877565.1">
    <property type="nucleotide sequence ID" value="NZ_JAANNT010000081.1"/>
</dbReference>
<protein>
    <submittedName>
        <fullName evidence="1">Uncharacterized protein</fullName>
    </submittedName>
</protein>
<sequence length="49" mass="5202">MCTDPYPALLVFGLICDNTLLTLLLGRAGRAVRPHPDRARATAVGPARA</sequence>
<name>A0A7Y6F630_9ACTN</name>
<keyword evidence="2" id="KW-1185">Reference proteome</keyword>
<accession>A0A7Y6F630</accession>
<proteinExistence type="predicted"/>